<dbReference type="HOGENOM" id="CLU_018816_13_1_6"/>
<feature type="domain" description="CusB-like three alpha-helical bundle" evidence="6">
    <location>
        <begin position="153"/>
        <end position="207"/>
    </location>
</feature>
<feature type="signal peptide" evidence="4">
    <location>
        <begin position="1"/>
        <end position="17"/>
    </location>
</feature>
<dbReference type="Gene3D" id="6.10.140.730">
    <property type="match status" value="1"/>
</dbReference>
<accession>Q5QTS6</accession>
<evidence type="ECO:0000256" key="4">
    <source>
        <dbReference type="SAM" id="SignalP"/>
    </source>
</evidence>
<dbReference type="Pfam" id="PF25967">
    <property type="entry name" value="RND-MFP_C"/>
    <property type="match status" value="1"/>
</dbReference>
<evidence type="ECO:0000259" key="7">
    <source>
        <dbReference type="Pfam" id="PF25919"/>
    </source>
</evidence>
<dbReference type="InterPro" id="IPR058792">
    <property type="entry name" value="Beta-barrel_RND_2"/>
</dbReference>
<dbReference type="KEGG" id="ilo:IL0463"/>
<dbReference type="Pfam" id="PF25954">
    <property type="entry name" value="Beta-barrel_RND_2"/>
    <property type="match status" value="1"/>
</dbReference>
<reference evidence="10 11" key="1">
    <citation type="journal article" date="2004" name="Proc. Natl. Acad. Sci. U.S.A.">
        <title>Genome sequence of the deep-sea gamma-proteobacterium Idiomarina loihiensis reveals amino acid fermentation as a source of carbon and energy.</title>
        <authorList>
            <person name="Hou S."/>
            <person name="Saw J.H."/>
            <person name="Lee K.S."/>
            <person name="Freitas T.A."/>
            <person name="Belisle C."/>
            <person name="Kawarabayasi Y."/>
            <person name="Donachie S.P."/>
            <person name="Pikina A."/>
            <person name="Galperin M.Y."/>
            <person name="Koonin E.V."/>
            <person name="Makarova K.S."/>
            <person name="Omelchenko M.V."/>
            <person name="Sorokin A."/>
            <person name="Wolf Y.I."/>
            <person name="Li Q.X."/>
            <person name="Keum Y.S."/>
            <person name="Campbell S."/>
            <person name="Denery J."/>
            <person name="Aizawa S."/>
            <person name="Shibata S."/>
            <person name="Malahoff A."/>
            <person name="Alam M."/>
        </authorList>
    </citation>
    <scope>NUCLEOTIDE SEQUENCE [LARGE SCALE GENOMIC DNA]</scope>
    <source>
        <strain evidence="11">ATCC BAA-735 / DSM 15497 / L2-TR</strain>
    </source>
</reference>
<organism evidence="10 11">
    <name type="scientific">Idiomarina loihiensis (strain ATCC BAA-735 / DSM 15497 / L2-TR)</name>
    <dbReference type="NCBI Taxonomy" id="283942"/>
    <lineage>
        <taxon>Bacteria</taxon>
        <taxon>Pseudomonadati</taxon>
        <taxon>Pseudomonadota</taxon>
        <taxon>Gammaproteobacteria</taxon>
        <taxon>Alteromonadales</taxon>
        <taxon>Idiomarinaceae</taxon>
        <taxon>Idiomarina</taxon>
    </lineage>
</organism>
<proteinExistence type="inferred from homology"/>
<keyword evidence="2" id="KW-0813">Transport</keyword>
<dbReference type="GO" id="GO:0016020">
    <property type="term" value="C:membrane"/>
    <property type="evidence" value="ECO:0007669"/>
    <property type="project" value="InterPro"/>
</dbReference>
<dbReference type="Pfam" id="PF25869">
    <property type="entry name" value="3HB_CusB"/>
    <property type="match status" value="1"/>
</dbReference>
<dbReference type="RefSeq" id="WP_011233724.1">
    <property type="nucleotide sequence ID" value="NC_006512.1"/>
</dbReference>
<dbReference type="Gene3D" id="2.40.420.20">
    <property type="match status" value="1"/>
</dbReference>
<dbReference type="OrthoDB" id="9806939at2"/>
<dbReference type="NCBIfam" id="TIGR01730">
    <property type="entry name" value="RND_mfp"/>
    <property type="match status" value="1"/>
</dbReference>
<evidence type="ECO:0000259" key="9">
    <source>
        <dbReference type="Pfam" id="PF25967"/>
    </source>
</evidence>
<evidence type="ECO:0000259" key="5">
    <source>
        <dbReference type="Pfam" id="PF19335"/>
    </source>
</evidence>
<dbReference type="Proteomes" id="UP000001171">
    <property type="component" value="Chromosome"/>
</dbReference>
<feature type="chain" id="PRO_5004261313" evidence="4">
    <location>
        <begin position="18"/>
        <end position="413"/>
    </location>
</feature>
<dbReference type="GO" id="GO:0022857">
    <property type="term" value="F:transmembrane transporter activity"/>
    <property type="evidence" value="ECO:0007669"/>
    <property type="project" value="InterPro"/>
</dbReference>
<feature type="domain" description="CusB-like barrel-sandwich hybrid" evidence="7">
    <location>
        <begin position="118"/>
        <end position="241"/>
    </location>
</feature>
<dbReference type="InterPro" id="IPR051909">
    <property type="entry name" value="MFP_Cation_Efflux"/>
</dbReference>
<dbReference type="GO" id="GO:0060003">
    <property type="term" value="P:copper ion export"/>
    <property type="evidence" value="ECO:0007669"/>
    <property type="project" value="TreeGrafter"/>
</dbReference>
<dbReference type="InterPro" id="IPR006143">
    <property type="entry name" value="RND_pump_MFP"/>
</dbReference>
<feature type="region of interest" description="Disordered" evidence="3">
    <location>
        <begin position="64"/>
        <end position="84"/>
    </location>
</feature>
<dbReference type="InterPro" id="IPR058791">
    <property type="entry name" value="3HB_CusB"/>
</dbReference>
<evidence type="ECO:0000256" key="3">
    <source>
        <dbReference type="SAM" id="MobiDB-lite"/>
    </source>
</evidence>
<dbReference type="GO" id="GO:0015679">
    <property type="term" value="P:plasma membrane copper ion transport"/>
    <property type="evidence" value="ECO:0007669"/>
    <property type="project" value="TreeGrafter"/>
</dbReference>
<dbReference type="Gene3D" id="2.40.50.100">
    <property type="match status" value="1"/>
</dbReference>
<evidence type="ECO:0000256" key="1">
    <source>
        <dbReference type="ARBA" id="ARBA00009477"/>
    </source>
</evidence>
<dbReference type="STRING" id="283942.IL0463"/>
<dbReference type="GeneID" id="41335614"/>
<dbReference type="GO" id="GO:0046914">
    <property type="term" value="F:transition metal ion binding"/>
    <property type="evidence" value="ECO:0007669"/>
    <property type="project" value="TreeGrafter"/>
</dbReference>
<feature type="domain" description="Heavy metal binding" evidence="5">
    <location>
        <begin position="37"/>
        <end position="63"/>
    </location>
</feature>
<dbReference type="PANTHER" id="PTHR30097:SF15">
    <property type="entry name" value="CATION EFFLUX SYSTEM PROTEIN CUSB"/>
    <property type="match status" value="1"/>
</dbReference>
<dbReference type="EMBL" id="AE017340">
    <property type="protein sequence ID" value="AAV81306.1"/>
    <property type="molecule type" value="Genomic_DNA"/>
</dbReference>
<protein>
    <submittedName>
        <fullName evidence="10">Probable Co/Zn/Cd efflux system membrane fusion protein</fullName>
    </submittedName>
</protein>
<dbReference type="PANTHER" id="PTHR30097">
    <property type="entry name" value="CATION EFFLUX SYSTEM PROTEIN CUSB"/>
    <property type="match status" value="1"/>
</dbReference>
<keyword evidence="4" id="KW-0732">Signal</keyword>
<feature type="domain" description="Multidrug resistance protein MdtA-like C-terminal permuted SH3" evidence="9">
    <location>
        <begin position="327"/>
        <end position="385"/>
    </location>
</feature>
<evidence type="ECO:0000313" key="10">
    <source>
        <dbReference type="EMBL" id="AAV81306.1"/>
    </source>
</evidence>
<dbReference type="SUPFAM" id="SSF111369">
    <property type="entry name" value="HlyD-like secretion proteins"/>
    <property type="match status" value="1"/>
</dbReference>
<dbReference type="GO" id="GO:0030288">
    <property type="term" value="C:outer membrane-bounded periplasmic space"/>
    <property type="evidence" value="ECO:0007669"/>
    <property type="project" value="TreeGrafter"/>
</dbReference>
<dbReference type="InterPro" id="IPR058627">
    <property type="entry name" value="MdtA-like_C"/>
</dbReference>
<feature type="compositionally biased region" description="Basic and acidic residues" evidence="3">
    <location>
        <begin position="64"/>
        <end position="76"/>
    </location>
</feature>
<evidence type="ECO:0000259" key="6">
    <source>
        <dbReference type="Pfam" id="PF25869"/>
    </source>
</evidence>
<evidence type="ECO:0000256" key="2">
    <source>
        <dbReference type="ARBA" id="ARBA00022448"/>
    </source>
</evidence>
<name>Q5QTS6_IDILO</name>
<dbReference type="InterPro" id="IPR045800">
    <property type="entry name" value="HMBD"/>
</dbReference>
<comment type="similarity">
    <text evidence="1">Belongs to the membrane fusion protein (MFP) (TC 8.A.1) family.</text>
</comment>
<dbReference type="Gene3D" id="2.40.30.170">
    <property type="match status" value="1"/>
</dbReference>
<keyword evidence="11" id="KW-1185">Reference proteome</keyword>
<dbReference type="eggNOG" id="COG0845">
    <property type="taxonomic scope" value="Bacteria"/>
</dbReference>
<evidence type="ECO:0000259" key="8">
    <source>
        <dbReference type="Pfam" id="PF25954"/>
    </source>
</evidence>
<feature type="domain" description="CusB-like beta-barrel" evidence="8">
    <location>
        <begin position="246"/>
        <end position="321"/>
    </location>
</feature>
<gene>
    <name evidence="10" type="ordered locus">IL0463</name>
</gene>
<dbReference type="Pfam" id="PF25919">
    <property type="entry name" value="BSH_CusB"/>
    <property type="match status" value="1"/>
</dbReference>
<dbReference type="Pfam" id="PF19335">
    <property type="entry name" value="HMBD"/>
    <property type="match status" value="1"/>
</dbReference>
<evidence type="ECO:0000313" key="11">
    <source>
        <dbReference type="Proteomes" id="UP000001171"/>
    </source>
</evidence>
<dbReference type="InterPro" id="IPR058790">
    <property type="entry name" value="BSH_CusB"/>
</dbReference>
<dbReference type="AlphaFoldDB" id="Q5QTS6"/>
<sequence>MRYWIAILLLIPLLSVAQEHNHNHSEDQNPFEQSSEYVCPMHSQVVRNEPGTCPICGMDLVEKEPKQDLSEHEGEKSFTVPESSQQAIRVTTAKAVRKDLQPQLMAQAQVRWQESAQRHIHSRAEGWVEELHADVEGQWVEKGDKLYSLYAPDLVVAQDDYLQLLDSLSDIRNGNSQQSFKRRGQQRLRLLGMSEAQIKALEQGGETEYVVDYYAPESGYITSLDIQEGMYVSPGLKLLTLTQDNQLWFFADVPAHYSKQLKIGQMAHISSEHFPGGHWMNAIDYIYPQIDPVTQTIKVRIPVNDSIDRLREGLWATAHIELEAVKDAVVVPVASLIVTGANNRVVVKSGAREFEVREVTTGLRVGNQIAIEEGLQEGELVVTSGQFLLDSEASLQGLGLDSSDDAPAPQHNH</sequence>